<dbReference type="EMBL" id="SMMG02000005">
    <property type="protein sequence ID" value="KAA3473971.1"/>
    <property type="molecule type" value="Genomic_DNA"/>
</dbReference>
<feature type="region of interest" description="Disordered" evidence="1">
    <location>
        <begin position="47"/>
        <end position="84"/>
    </location>
</feature>
<evidence type="ECO:0000313" key="3">
    <source>
        <dbReference type="Proteomes" id="UP000325315"/>
    </source>
</evidence>
<dbReference type="PANTHER" id="PTHR15503:SF45">
    <property type="entry name" value="RNA-DIRECTED DNA POLYMERASE HOMOLOG"/>
    <property type="match status" value="1"/>
</dbReference>
<dbReference type="PANTHER" id="PTHR15503">
    <property type="entry name" value="LDOC1 RELATED"/>
    <property type="match status" value="1"/>
</dbReference>
<dbReference type="AlphaFoldDB" id="A0A5B6VX48"/>
<dbReference type="InterPro" id="IPR021109">
    <property type="entry name" value="Peptidase_aspartic_dom_sf"/>
</dbReference>
<keyword evidence="3" id="KW-1185">Reference proteome</keyword>
<reference evidence="3" key="1">
    <citation type="journal article" date="2019" name="Plant Biotechnol. J.">
        <title>Genome sequencing of the Australian wild diploid species Gossypium australe highlights disease resistance and delayed gland morphogenesis.</title>
        <authorList>
            <person name="Cai Y."/>
            <person name="Cai X."/>
            <person name="Wang Q."/>
            <person name="Wang P."/>
            <person name="Zhang Y."/>
            <person name="Cai C."/>
            <person name="Xu Y."/>
            <person name="Wang K."/>
            <person name="Zhou Z."/>
            <person name="Wang C."/>
            <person name="Geng S."/>
            <person name="Li B."/>
            <person name="Dong Q."/>
            <person name="Hou Y."/>
            <person name="Wang H."/>
            <person name="Ai P."/>
            <person name="Liu Z."/>
            <person name="Yi F."/>
            <person name="Sun M."/>
            <person name="An G."/>
            <person name="Cheng J."/>
            <person name="Zhang Y."/>
            <person name="Shi Q."/>
            <person name="Xie Y."/>
            <person name="Shi X."/>
            <person name="Chang Y."/>
            <person name="Huang F."/>
            <person name="Chen Y."/>
            <person name="Hong S."/>
            <person name="Mi L."/>
            <person name="Sun Q."/>
            <person name="Zhang L."/>
            <person name="Zhou B."/>
            <person name="Peng R."/>
            <person name="Zhang X."/>
            <person name="Liu F."/>
        </authorList>
    </citation>
    <scope>NUCLEOTIDE SEQUENCE [LARGE SCALE GENOMIC DNA]</scope>
    <source>
        <strain evidence="3">cv. PA1801</strain>
    </source>
</reference>
<comment type="caution">
    <text evidence="2">The sequence shown here is derived from an EMBL/GenBank/DDBJ whole genome shotgun (WGS) entry which is preliminary data.</text>
</comment>
<organism evidence="2 3">
    <name type="scientific">Gossypium australe</name>
    <dbReference type="NCBI Taxonomy" id="47621"/>
    <lineage>
        <taxon>Eukaryota</taxon>
        <taxon>Viridiplantae</taxon>
        <taxon>Streptophyta</taxon>
        <taxon>Embryophyta</taxon>
        <taxon>Tracheophyta</taxon>
        <taxon>Spermatophyta</taxon>
        <taxon>Magnoliopsida</taxon>
        <taxon>eudicotyledons</taxon>
        <taxon>Gunneridae</taxon>
        <taxon>Pentapetalae</taxon>
        <taxon>rosids</taxon>
        <taxon>malvids</taxon>
        <taxon>Malvales</taxon>
        <taxon>Malvaceae</taxon>
        <taxon>Malvoideae</taxon>
        <taxon>Gossypium</taxon>
    </lineage>
</organism>
<sequence>MEGATRANAGGIQSLSSLWVNGALTLRLPSSTRSGVRCGIDFNSRSCSASESRRQPPRGCGILKSGNGSGRGQRAQGRDSGQTEARQPILVYAMKCREDSDDADVIAGTFFIHFALYFDLIDIRSTHSYIASTISVKLDIAAECTAREVSVISSLGQSIRVDKGVVFPTNVMELPFSELDLIFGMDWLMKHRDSLDCVSNKVTLRTDKNNEIFMICEHQDYLSNIISAIRVERLVQKGCEACLAFVSDSVYIKFSVKDIRTMSDFPNVFLEECQEYLRIGRLSSLPGIAPKSIVPYRMTSKELAELKAQL</sequence>
<name>A0A5B6VX48_9ROSI</name>
<dbReference type="Pfam" id="PF08284">
    <property type="entry name" value="RVP_2"/>
    <property type="match status" value="1"/>
</dbReference>
<dbReference type="Gene3D" id="2.40.70.10">
    <property type="entry name" value="Acid Proteases"/>
    <property type="match status" value="1"/>
</dbReference>
<dbReference type="Proteomes" id="UP000325315">
    <property type="component" value="Unassembled WGS sequence"/>
</dbReference>
<evidence type="ECO:0000313" key="2">
    <source>
        <dbReference type="EMBL" id="KAA3473971.1"/>
    </source>
</evidence>
<dbReference type="OrthoDB" id="851428at2759"/>
<gene>
    <name evidence="2" type="ORF">EPI10_024306</name>
</gene>
<proteinExistence type="predicted"/>
<evidence type="ECO:0000256" key="1">
    <source>
        <dbReference type="SAM" id="MobiDB-lite"/>
    </source>
</evidence>
<dbReference type="CDD" id="cd00303">
    <property type="entry name" value="retropepsin_like"/>
    <property type="match status" value="1"/>
</dbReference>
<dbReference type="InterPro" id="IPR032567">
    <property type="entry name" value="RTL1-rel"/>
</dbReference>
<protein>
    <submittedName>
        <fullName evidence="2">Alcohol-forming fatty acyl-CoA reductase-like</fullName>
    </submittedName>
</protein>
<accession>A0A5B6VX48</accession>